<keyword evidence="1" id="KW-0732">Signal</keyword>
<evidence type="ECO:0000259" key="2">
    <source>
        <dbReference type="Pfam" id="PF07833"/>
    </source>
</evidence>
<organism evidence="3 4">
    <name type="scientific">Cohnella faecalis</name>
    <dbReference type="NCBI Taxonomy" id="2315694"/>
    <lineage>
        <taxon>Bacteria</taxon>
        <taxon>Bacillati</taxon>
        <taxon>Bacillota</taxon>
        <taxon>Bacilli</taxon>
        <taxon>Bacillales</taxon>
        <taxon>Paenibacillaceae</taxon>
        <taxon>Cohnella</taxon>
    </lineage>
</organism>
<feature type="chain" id="PRO_5017412323" evidence="1">
    <location>
        <begin position="25"/>
        <end position="638"/>
    </location>
</feature>
<dbReference type="InterPro" id="IPR012854">
    <property type="entry name" value="Cu_amine_oxidase-like_N"/>
</dbReference>
<dbReference type="SUPFAM" id="SSF55383">
    <property type="entry name" value="Copper amine oxidase, domain N"/>
    <property type="match status" value="1"/>
</dbReference>
<dbReference type="InterPro" id="IPR036582">
    <property type="entry name" value="Mao_N_sf"/>
</dbReference>
<dbReference type="Gene3D" id="3.40.1000.10">
    <property type="entry name" value="Mog1/PsbP, alpha/beta/alpha sandwich"/>
    <property type="match status" value="1"/>
</dbReference>
<evidence type="ECO:0000313" key="4">
    <source>
        <dbReference type="Proteomes" id="UP000266340"/>
    </source>
</evidence>
<dbReference type="Proteomes" id="UP000266340">
    <property type="component" value="Unassembled WGS sequence"/>
</dbReference>
<dbReference type="RefSeq" id="WP_119152697.1">
    <property type="nucleotide sequence ID" value="NZ_JBHSOV010000008.1"/>
</dbReference>
<evidence type="ECO:0000313" key="3">
    <source>
        <dbReference type="EMBL" id="RIE00243.1"/>
    </source>
</evidence>
<sequence>MKSKLTAIALVFALIFTFALPAQAAAALDIKLKIGSDQMTVNGKASKITAPYKTGSTVMVPLAVVTKAIGAKLTLKNTKTITLTYQKHTVVVTIGSKAATFDGKKVDLAVAPVNKSNVTMVPTKVIEGLGAKVTINASTKEVRITVAATPATTTGGGTGGGTTGSTINTDAGKSKVGDSYYGWSINYPTGLVLDYQSEDGDAIEFRDVKKEYYLGVFVMEELDALTVEEKRQTLYGYFDKGESLVDKQTVKAAAQTYEKITSKNKEGFYFEYRGIQANGRMYVIIFGKKTANASELSRYTNVLDSFKTTFDASDRTLKNLTKIIAGYKAFKNADYGLSVVLPKEWTANTEDYVYPMYQSKNRFLSVEATSLVEGDTLDAWVKREVERFHNKYVEAYRKDSEPTAITWNGIQAKLYKTSFSNDTTNWASNYSIYAVQGNYRYEITYAFIDGQQADSESLFADILRTLKVDFNFIAQNFGTITDDSDLADVNATVTKTSRKYGYSITLPEQWYGVKKDFEKEEVLYLLDGGNFSIYVVEDVSDFSNFSWAIDEEYRKMVAEEKNMKVVESVTIMIAGAPAKKIVLENSGTDKENPSRSIAYFIWKNGKVYVAEGSYYVANGTEFITKQLETATNSFTFTN</sequence>
<dbReference type="AlphaFoldDB" id="A0A398CBT9"/>
<comment type="caution">
    <text evidence="3">The sequence shown here is derived from an EMBL/GenBank/DDBJ whole genome shotgun (WGS) entry which is preliminary data.</text>
</comment>
<reference evidence="3 4" key="1">
    <citation type="submission" date="2018-09" db="EMBL/GenBank/DDBJ databases">
        <title>Cohnella cavernae sp. nov., isolated from a karst cave.</title>
        <authorList>
            <person name="Zhu H."/>
        </authorList>
    </citation>
    <scope>NUCLEOTIDE SEQUENCE [LARGE SCALE GENOMIC DNA]</scope>
    <source>
        <strain evidence="3 4">K2E09-144</strain>
    </source>
</reference>
<keyword evidence="4" id="KW-1185">Reference proteome</keyword>
<feature type="domain" description="Copper amine oxidase-like N-terminal" evidence="2">
    <location>
        <begin position="40"/>
        <end position="144"/>
    </location>
</feature>
<dbReference type="EMBL" id="QXJM01000063">
    <property type="protein sequence ID" value="RIE00243.1"/>
    <property type="molecule type" value="Genomic_DNA"/>
</dbReference>
<proteinExistence type="predicted"/>
<gene>
    <name evidence="3" type="ORF">D3H35_29870</name>
</gene>
<dbReference type="Gene3D" id="3.30.457.10">
    <property type="entry name" value="Copper amine oxidase-like, N-terminal domain"/>
    <property type="match status" value="1"/>
</dbReference>
<dbReference type="Pfam" id="PF07833">
    <property type="entry name" value="Cu_amine_oxidN1"/>
    <property type="match status" value="1"/>
</dbReference>
<feature type="signal peptide" evidence="1">
    <location>
        <begin position="1"/>
        <end position="24"/>
    </location>
</feature>
<dbReference type="OrthoDB" id="1736367at2"/>
<evidence type="ECO:0000256" key="1">
    <source>
        <dbReference type="SAM" id="SignalP"/>
    </source>
</evidence>
<name>A0A398CBT9_9BACL</name>
<accession>A0A398CBT9</accession>
<protein>
    <submittedName>
        <fullName evidence="3">Copper amine oxidase N-terminal domain-containing protein</fullName>
    </submittedName>
</protein>